<dbReference type="AlphaFoldDB" id="A0A9Q2NWG9"/>
<dbReference type="Gene3D" id="1.10.10.60">
    <property type="entry name" value="Homeodomain-like"/>
    <property type="match status" value="1"/>
</dbReference>
<organism evidence="2 3">
    <name type="scientific">Pseudosulfitobacter pseudonitzschiae</name>
    <dbReference type="NCBI Taxonomy" id="1402135"/>
    <lineage>
        <taxon>Bacteria</taxon>
        <taxon>Pseudomonadati</taxon>
        <taxon>Pseudomonadota</taxon>
        <taxon>Alphaproteobacteria</taxon>
        <taxon>Rhodobacterales</taxon>
        <taxon>Roseobacteraceae</taxon>
        <taxon>Pseudosulfitobacter</taxon>
    </lineage>
</organism>
<accession>A0A9Q2NWG9</accession>
<dbReference type="EMBL" id="JAFBWN010000015">
    <property type="protein sequence ID" value="MBM2356393.1"/>
    <property type="molecule type" value="Genomic_DNA"/>
</dbReference>
<name>A0A9Q2NWG9_9RHOB</name>
<sequence>MTDRDPQNGGGRKPAPLTVGLVTTALEQTGGIKVAAAQMLGVGRTTLYKFIKENPELATVIAEIDEIQLDLAEGQVKKLIGSGDPQTCRWFLELKGGGRGYSRHSTLGGKNGGPIQVEMPTVDVSGLSMAALKEIRAAQIRSEDEQD</sequence>
<evidence type="ECO:0000259" key="1">
    <source>
        <dbReference type="Pfam" id="PF02954"/>
    </source>
</evidence>
<dbReference type="SUPFAM" id="SSF46689">
    <property type="entry name" value="Homeodomain-like"/>
    <property type="match status" value="1"/>
</dbReference>
<gene>
    <name evidence="2" type="ORF">JQX14_17695</name>
</gene>
<dbReference type="PRINTS" id="PR01590">
    <property type="entry name" value="HTHFIS"/>
</dbReference>
<evidence type="ECO:0000313" key="3">
    <source>
        <dbReference type="Proteomes" id="UP000809337"/>
    </source>
</evidence>
<protein>
    <submittedName>
        <fullName evidence="2">Helix-turn-helix domain-containing protein</fullName>
    </submittedName>
</protein>
<reference evidence="2" key="1">
    <citation type="submission" date="2021-01" db="EMBL/GenBank/DDBJ databases">
        <title>Diatom-associated Roseobacters Show Island Model of Population Structure.</title>
        <authorList>
            <person name="Qu L."/>
            <person name="Feng X."/>
            <person name="Chen Y."/>
            <person name="Li L."/>
            <person name="Wang X."/>
            <person name="Hu Z."/>
            <person name="Wang H."/>
            <person name="Luo H."/>
        </authorList>
    </citation>
    <scope>NUCLEOTIDE SEQUENCE</scope>
    <source>
        <strain evidence="2">SM26-45</strain>
    </source>
</reference>
<dbReference type="InterPro" id="IPR009057">
    <property type="entry name" value="Homeodomain-like_sf"/>
</dbReference>
<evidence type="ECO:0000313" key="2">
    <source>
        <dbReference type="EMBL" id="MBM2356393.1"/>
    </source>
</evidence>
<dbReference type="Pfam" id="PF02954">
    <property type="entry name" value="HTH_8"/>
    <property type="match status" value="1"/>
</dbReference>
<dbReference type="Proteomes" id="UP000809337">
    <property type="component" value="Unassembled WGS sequence"/>
</dbReference>
<dbReference type="InterPro" id="IPR002197">
    <property type="entry name" value="HTH_Fis"/>
</dbReference>
<dbReference type="RefSeq" id="WP_231035285.1">
    <property type="nucleotide sequence ID" value="NZ_JAJNGX010000015.1"/>
</dbReference>
<comment type="caution">
    <text evidence="2">The sequence shown here is derived from an EMBL/GenBank/DDBJ whole genome shotgun (WGS) entry which is preliminary data.</text>
</comment>
<dbReference type="GO" id="GO:0043565">
    <property type="term" value="F:sequence-specific DNA binding"/>
    <property type="evidence" value="ECO:0007669"/>
    <property type="project" value="InterPro"/>
</dbReference>
<feature type="domain" description="DNA binding HTH" evidence="1">
    <location>
        <begin position="22"/>
        <end position="49"/>
    </location>
</feature>
<proteinExistence type="predicted"/>